<gene>
    <name evidence="12" type="ORF">FRX97_02710</name>
</gene>
<dbReference type="InterPro" id="IPR000629">
    <property type="entry name" value="RNA-helicase_DEAD-box_CS"/>
</dbReference>
<dbReference type="SUPFAM" id="SSF52540">
    <property type="entry name" value="P-loop containing nucleoside triphosphate hydrolases"/>
    <property type="match status" value="1"/>
</dbReference>
<reference evidence="12 13" key="1">
    <citation type="submission" date="2019-08" db="EMBL/GenBank/DDBJ databases">
        <title>Genome of Luteibaculum oceani JCM 18817.</title>
        <authorList>
            <person name="Bowman J.P."/>
        </authorList>
    </citation>
    <scope>NUCLEOTIDE SEQUENCE [LARGE SCALE GENOMIC DNA]</scope>
    <source>
        <strain evidence="12 13">JCM 18817</strain>
    </source>
</reference>
<evidence type="ECO:0000256" key="4">
    <source>
        <dbReference type="ARBA" id="ARBA00022840"/>
    </source>
</evidence>
<accession>A0A5C6VAW2</accession>
<evidence type="ECO:0000256" key="1">
    <source>
        <dbReference type="ARBA" id="ARBA00022741"/>
    </source>
</evidence>
<comment type="caution">
    <text evidence="12">The sequence shown here is derived from an EMBL/GenBank/DDBJ whole genome shotgun (WGS) entry which is preliminary data.</text>
</comment>
<dbReference type="PROSITE" id="PS51195">
    <property type="entry name" value="Q_MOTIF"/>
    <property type="match status" value="1"/>
</dbReference>
<dbReference type="GO" id="GO:0003676">
    <property type="term" value="F:nucleic acid binding"/>
    <property type="evidence" value="ECO:0007669"/>
    <property type="project" value="InterPro"/>
</dbReference>
<dbReference type="InterPro" id="IPR044742">
    <property type="entry name" value="DEAD/DEAH_RhlB"/>
</dbReference>
<dbReference type="InterPro" id="IPR050079">
    <property type="entry name" value="DEAD_box_RNA_helicase"/>
</dbReference>
<evidence type="ECO:0000259" key="9">
    <source>
        <dbReference type="PROSITE" id="PS51192"/>
    </source>
</evidence>
<dbReference type="GO" id="GO:0005524">
    <property type="term" value="F:ATP binding"/>
    <property type="evidence" value="ECO:0007669"/>
    <property type="project" value="UniProtKB-KW"/>
</dbReference>
<dbReference type="PANTHER" id="PTHR47959:SF13">
    <property type="entry name" value="ATP-DEPENDENT RNA HELICASE RHLE"/>
    <property type="match status" value="1"/>
</dbReference>
<proteinExistence type="inferred from homology"/>
<dbReference type="Pfam" id="PF00271">
    <property type="entry name" value="Helicase_C"/>
    <property type="match status" value="1"/>
</dbReference>
<sequence>MELSNFKDLKVVDEIVDALGYMGITKPTNIQQAAIPIILDNKDLIACSQTGTGKTASFLIPIIQNCIKKGENENYALVVCPTRELALQIDQQCDGISYFTGISSITLYGGTGGDKFDSNRKALQEGVNLIIGTPGKILSHLNLHPEIGKRIEVFVLDEADRMLDMGFVEDITRITKLLPNRKQNLLFSATMPPSIKDLARDILTDPEEISFQISKPAAKIKQRAISLTEGDKVNYLVDWVEKNQDLKSIIIFCGTKAAAKFVSFSLQSRNYSAKSLHSDKEQSAREEIMREFKSKNLKILIATDIASRGIDVEDIDVVINYNVPNDAADYVHRVGRTARAEKSGEAITFISPNDQKRFIKIEQLIERELEIENPEGYKSPIFNREEALKRKSYPKRNKKGGPRNKNHQYKRPAKK</sequence>
<dbReference type="RefSeq" id="WP_147013132.1">
    <property type="nucleotide sequence ID" value="NZ_VORB01000002.1"/>
</dbReference>
<comment type="similarity">
    <text evidence="5 7">Belongs to the DEAD box helicase family.</text>
</comment>
<dbReference type="Proteomes" id="UP000321168">
    <property type="component" value="Unassembled WGS sequence"/>
</dbReference>
<dbReference type="InterPro" id="IPR027417">
    <property type="entry name" value="P-loop_NTPase"/>
</dbReference>
<dbReference type="PROSITE" id="PS51194">
    <property type="entry name" value="HELICASE_CTER"/>
    <property type="match status" value="1"/>
</dbReference>
<feature type="domain" description="DEAD-box RNA helicase Q" evidence="11">
    <location>
        <begin position="4"/>
        <end position="32"/>
    </location>
</feature>
<evidence type="ECO:0000259" key="10">
    <source>
        <dbReference type="PROSITE" id="PS51194"/>
    </source>
</evidence>
<dbReference type="Gene3D" id="3.40.50.300">
    <property type="entry name" value="P-loop containing nucleotide triphosphate hydrolases"/>
    <property type="match status" value="2"/>
</dbReference>
<dbReference type="InterPro" id="IPR014001">
    <property type="entry name" value="Helicase_ATP-bd"/>
</dbReference>
<dbReference type="SMART" id="SM00487">
    <property type="entry name" value="DEXDc"/>
    <property type="match status" value="1"/>
</dbReference>
<dbReference type="InterPro" id="IPR014014">
    <property type="entry name" value="RNA_helicase_DEAD_Q_motif"/>
</dbReference>
<dbReference type="InterPro" id="IPR001650">
    <property type="entry name" value="Helicase_C-like"/>
</dbReference>
<evidence type="ECO:0000313" key="13">
    <source>
        <dbReference type="Proteomes" id="UP000321168"/>
    </source>
</evidence>
<evidence type="ECO:0000256" key="7">
    <source>
        <dbReference type="RuleBase" id="RU000492"/>
    </source>
</evidence>
<dbReference type="CDD" id="cd18787">
    <property type="entry name" value="SF2_C_DEAD"/>
    <property type="match status" value="1"/>
</dbReference>
<dbReference type="PANTHER" id="PTHR47959">
    <property type="entry name" value="ATP-DEPENDENT RNA HELICASE RHLE-RELATED"/>
    <property type="match status" value="1"/>
</dbReference>
<dbReference type="InterPro" id="IPR011545">
    <property type="entry name" value="DEAD/DEAH_box_helicase_dom"/>
</dbReference>
<feature type="region of interest" description="Disordered" evidence="8">
    <location>
        <begin position="380"/>
        <end position="415"/>
    </location>
</feature>
<dbReference type="EMBL" id="VORB01000002">
    <property type="protein sequence ID" value="TXC82020.1"/>
    <property type="molecule type" value="Genomic_DNA"/>
</dbReference>
<dbReference type="PROSITE" id="PS00039">
    <property type="entry name" value="DEAD_ATP_HELICASE"/>
    <property type="match status" value="1"/>
</dbReference>
<evidence type="ECO:0000313" key="12">
    <source>
        <dbReference type="EMBL" id="TXC82020.1"/>
    </source>
</evidence>
<evidence type="ECO:0000256" key="6">
    <source>
        <dbReference type="PROSITE-ProRule" id="PRU00552"/>
    </source>
</evidence>
<dbReference type="OrthoDB" id="9785240at2"/>
<protein>
    <submittedName>
        <fullName evidence="12">DEAD/DEAH box helicase</fullName>
    </submittedName>
</protein>
<dbReference type="SMART" id="SM00490">
    <property type="entry name" value="HELICc"/>
    <property type="match status" value="1"/>
</dbReference>
<evidence type="ECO:0000256" key="2">
    <source>
        <dbReference type="ARBA" id="ARBA00022801"/>
    </source>
</evidence>
<keyword evidence="3 7" id="KW-0347">Helicase</keyword>
<evidence type="ECO:0000256" key="5">
    <source>
        <dbReference type="ARBA" id="ARBA00038437"/>
    </source>
</evidence>
<dbReference type="PROSITE" id="PS51192">
    <property type="entry name" value="HELICASE_ATP_BIND_1"/>
    <property type="match status" value="1"/>
</dbReference>
<keyword evidence="2 7" id="KW-0378">Hydrolase</keyword>
<feature type="domain" description="Helicase C-terminal" evidence="10">
    <location>
        <begin position="232"/>
        <end position="381"/>
    </location>
</feature>
<feature type="compositionally biased region" description="Basic residues" evidence="8">
    <location>
        <begin position="390"/>
        <end position="415"/>
    </location>
</feature>
<evidence type="ECO:0000259" key="11">
    <source>
        <dbReference type="PROSITE" id="PS51195"/>
    </source>
</evidence>
<keyword evidence="1 7" id="KW-0547">Nucleotide-binding</keyword>
<dbReference type="AlphaFoldDB" id="A0A5C6VAW2"/>
<dbReference type="CDD" id="cd00268">
    <property type="entry name" value="DEADc"/>
    <property type="match status" value="1"/>
</dbReference>
<evidence type="ECO:0000256" key="8">
    <source>
        <dbReference type="SAM" id="MobiDB-lite"/>
    </source>
</evidence>
<keyword evidence="13" id="KW-1185">Reference proteome</keyword>
<dbReference type="Pfam" id="PF00270">
    <property type="entry name" value="DEAD"/>
    <property type="match status" value="1"/>
</dbReference>
<feature type="domain" description="Helicase ATP-binding" evidence="9">
    <location>
        <begin position="35"/>
        <end position="209"/>
    </location>
</feature>
<dbReference type="GO" id="GO:0016787">
    <property type="term" value="F:hydrolase activity"/>
    <property type="evidence" value="ECO:0007669"/>
    <property type="project" value="UniProtKB-KW"/>
</dbReference>
<dbReference type="GO" id="GO:0003724">
    <property type="term" value="F:RNA helicase activity"/>
    <property type="evidence" value="ECO:0007669"/>
    <property type="project" value="InterPro"/>
</dbReference>
<feature type="short sequence motif" description="Q motif" evidence="6">
    <location>
        <begin position="4"/>
        <end position="32"/>
    </location>
</feature>
<dbReference type="GO" id="GO:0005829">
    <property type="term" value="C:cytosol"/>
    <property type="evidence" value="ECO:0007669"/>
    <property type="project" value="TreeGrafter"/>
</dbReference>
<keyword evidence="4 7" id="KW-0067">ATP-binding</keyword>
<name>A0A5C6VAW2_9FLAO</name>
<evidence type="ECO:0000256" key="3">
    <source>
        <dbReference type="ARBA" id="ARBA00022806"/>
    </source>
</evidence>
<organism evidence="12 13">
    <name type="scientific">Luteibaculum oceani</name>
    <dbReference type="NCBI Taxonomy" id="1294296"/>
    <lineage>
        <taxon>Bacteria</taxon>
        <taxon>Pseudomonadati</taxon>
        <taxon>Bacteroidota</taxon>
        <taxon>Flavobacteriia</taxon>
        <taxon>Flavobacteriales</taxon>
        <taxon>Luteibaculaceae</taxon>
        <taxon>Luteibaculum</taxon>
    </lineage>
</organism>